<reference evidence="1 2" key="1">
    <citation type="journal article" date="2010" name="Nature">
        <title>Genome sequencing and analysis of the model grass Brachypodium distachyon.</title>
        <authorList>
            <consortium name="International Brachypodium Initiative"/>
        </authorList>
    </citation>
    <scope>NUCLEOTIDE SEQUENCE [LARGE SCALE GENOMIC DNA]</scope>
    <source>
        <strain evidence="1 2">Bd21</strain>
    </source>
</reference>
<protein>
    <submittedName>
        <fullName evidence="1 2">Uncharacterized protein</fullName>
    </submittedName>
</protein>
<sequence length="90" mass="10420">MTDDAKKWRRMAIEARHPTRKGVMALWLAGGKWRRRVLVVHLLRILFMLPHRPCVSYIGKGFGRRQWPGVQGCEKPVCPEGVWGVQLSTR</sequence>
<dbReference type="EMBL" id="CM000883">
    <property type="protein sequence ID" value="PNT63639.1"/>
    <property type="molecule type" value="Genomic_DNA"/>
</dbReference>
<gene>
    <name evidence="1" type="ORF">BRADI_4g19105v3</name>
</gene>
<keyword evidence="3" id="KW-1185">Reference proteome</keyword>
<accession>A0A2K2CNP8</accession>
<reference evidence="2" key="3">
    <citation type="submission" date="2018-08" db="UniProtKB">
        <authorList>
            <consortium name="EnsemblPlants"/>
        </authorList>
    </citation>
    <scope>IDENTIFICATION</scope>
    <source>
        <strain evidence="2">cv. Bd21</strain>
    </source>
</reference>
<organism evidence="1">
    <name type="scientific">Brachypodium distachyon</name>
    <name type="common">Purple false brome</name>
    <name type="synonym">Trachynia distachya</name>
    <dbReference type="NCBI Taxonomy" id="15368"/>
    <lineage>
        <taxon>Eukaryota</taxon>
        <taxon>Viridiplantae</taxon>
        <taxon>Streptophyta</taxon>
        <taxon>Embryophyta</taxon>
        <taxon>Tracheophyta</taxon>
        <taxon>Spermatophyta</taxon>
        <taxon>Magnoliopsida</taxon>
        <taxon>Liliopsida</taxon>
        <taxon>Poales</taxon>
        <taxon>Poaceae</taxon>
        <taxon>BOP clade</taxon>
        <taxon>Pooideae</taxon>
        <taxon>Stipodae</taxon>
        <taxon>Brachypodieae</taxon>
        <taxon>Brachypodium</taxon>
    </lineage>
</organism>
<evidence type="ECO:0000313" key="1">
    <source>
        <dbReference type="EMBL" id="PNT63639.1"/>
    </source>
</evidence>
<dbReference type="Proteomes" id="UP000008810">
    <property type="component" value="Chromosome 4"/>
</dbReference>
<evidence type="ECO:0000313" key="2">
    <source>
        <dbReference type="EnsemblPlants" id="PNT63639"/>
    </source>
</evidence>
<reference evidence="1" key="2">
    <citation type="submission" date="2017-06" db="EMBL/GenBank/DDBJ databases">
        <title>WGS assembly of Brachypodium distachyon.</title>
        <authorList>
            <consortium name="The International Brachypodium Initiative"/>
            <person name="Lucas S."/>
            <person name="Harmon-Smith M."/>
            <person name="Lail K."/>
            <person name="Tice H."/>
            <person name="Grimwood J."/>
            <person name="Bruce D."/>
            <person name="Barry K."/>
            <person name="Shu S."/>
            <person name="Lindquist E."/>
            <person name="Wang M."/>
            <person name="Pitluck S."/>
            <person name="Vogel J.P."/>
            <person name="Garvin D.F."/>
            <person name="Mockler T.C."/>
            <person name="Schmutz J."/>
            <person name="Rokhsar D."/>
            <person name="Bevan M.W."/>
        </authorList>
    </citation>
    <scope>NUCLEOTIDE SEQUENCE</scope>
    <source>
        <strain evidence="1">Bd21</strain>
    </source>
</reference>
<evidence type="ECO:0000313" key="3">
    <source>
        <dbReference type="Proteomes" id="UP000008810"/>
    </source>
</evidence>
<proteinExistence type="predicted"/>
<name>A0A2K2CNP8_BRADI</name>
<dbReference type="Gramene" id="PNT63639">
    <property type="protein sequence ID" value="PNT63639"/>
    <property type="gene ID" value="BRADI_4g19105v3"/>
</dbReference>
<dbReference type="InParanoid" id="A0A2K2CNP8"/>
<dbReference type="AlphaFoldDB" id="A0A2K2CNP8"/>
<dbReference type="EnsemblPlants" id="PNT63639">
    <property type="protein sequence ID" value="PNT63639"/>
    <property type="gene ID" value="BRADI_4g19105v3"/>
</dbReference>